<dbReference type="Pfam" id="PF07238">
    <property type="entry name" value="PilZ"/>
    <property type="match status" value="1"/>
</dbReference>
<reference evidence="2 3" key="1">
    <citation type="submission" date="2022-05" db="EMBL/GenBank/DDBJ databases">
        <authorList>
            <person name="Jo J.-H."/>
            <person name="Im W.-T."/>
        </authorList>
    </citation>
    <scope>NUCLEOTIDE SEQUENCE [LARGE SCALE GENOMIC DNA]</scope>
    <source>
        <strain evidence="2 3">NSE70-1</strain>
    </source>
</reference>
<feature type="domain" description="PilZ" evidence="1">
    <location>
        <begin position="12"/>
        <end position="95"/>
    </location>
</feature>
<dbReference type="InterPro" id="IPR009875">
    <property type="entry name" value="PilZ_domain"/>
</dbReference>
<keyword evidence="3" id="KW-1185">Reference proteome</keyword>
<gene>
    <name evidence="2" type="ORF">LZ496_10670</name>
</gene>
<dbReference type="SUPFAM" id="SSF141371">
    <property type="entry name" value="PilZ domain-like"/>
    <property type="match status" value="1"/>
</dbReference>
<dbReference type="Proteomes" id="UP001203410">
    <property type="component" value="Unassembled WGS sequence"/>
</dbReference>
<evidence type="ECO:0000259" key="1">
    <source>
        <dbReference type="Pfam" id="PF07238"/>
    </source>
</evidence>
<name>A0ABT0RWP5_9SPHN</name>
<dbReference type="Gene3D" id="2.40.10.220">
    <property type="entry name" value="predicted glycosyltransferase like domains"/>
    <property type="match status" value="1"/>
</dbReference>
<comment type="caution">
    <text evidence="2">The sequence shown here is derived from an EMBL/GenBank/DDBJ whole genome shotgun (WGS) entry which is preliminary data.</text>
</comment>
<organism evidence="2 3">
    <name type="scientific">Sphingomonas caseinilyticus</name>
    <dbReference type="NCBI Taxonomy" id="2908205"/>
    <lineage>
        <taxon>Bacteria</taxon>
        <taxon>Pseudomonadati</taxon>
        <taxon>Pseudomonadota</taxon>
        <taxon>Alphaproteobacteria</taxon>
        <taxon>Sphingomonadales</taxon>
        <taxon>Sphingomonadaceae</taxon>
        <taxon>Sphingomonas</taxon>
    </lineage>
</organism>
<proteinExistence type="predicted"/>
<evidence type="ECO:0000313" key="2">
    <source>
        <dbReference type="EMBL" id="MCL6699241.1"/>
    </source>
</evidence>
<dbReference type="EMBL" id="JAMGBA010000002">
    <property type="protein sequence ID" value="MCL6699241.1"/>
    <property type="molecule type" value="Genomic_DNA"/>
</dbReference>
<protein>
    <submittedName>
        <fullName evidence="2">PilZ domain-containing protein</fullName>
    </submittedName>
</protein>
<accession>A0ABT0RWP5</accession>
<dbReference type="RefSeq" id="WP_249904663.1">
    <property type="nucleotide sequence ID" value="NZ_JAMGBA010000002.1"/>
</dbReference>
<evidence type="ECO:0000313" key="3">
    <source>
        <dbReference type="Proteomes" id="UP001203410"/>
    </source>
</evidence>
<sequence length="116" mass="12263">MASFPSPDDFADRRAHPRVEVALPAFLEANGERHSVQLIDLSSGGTKLSCSLSIAAGSEVTLDCGTFIRSAIVRWQGPGVLGLCFASELDAREVSAMADRSNALVARMTPKDGRAS</sequence>